<protein>
    <recommendedName>
        <fullName evidence="1">Reverse transcriptase domain-containing protein</fullName>
    </recommendedName>
</protein>
<keyword evidence="3" id="KW-1185">Reference proteome</keyword>
<evidence type="ECO:0000313" key="2">
    <source>
        <dbReference type="EMBL" id="KHJ90537.1"/>
    </source>
</evidence>
<evidence type="ECO:0000259" key="1">
    <source>
        <dbReference type="Pfam" id="PF00078"/>
    </source>
</evidence>
<dbReference type="InterPro" id="IPR000477">
    <property type="entry name" value="RT_dom"/>
</dbReference>
<dbReference type="PANTHER" id="PTHR47027">
    <property type="entry name" value="REVERSE TRANSCRIPTASE DOMAIN-CONTAINING PROTEIN"/>
    <property type="match status" value="1"/>
</dbReference>
<organism evidence="2 3">
    <name type="scientific">Oesophagostomum dentatum</name>
    <name type="common">Nodular worm</name>
    <dbReference type="NCBI Taxonomy" id="61180"/>
    <lineage>
        <taxon>Eukaryota</taxon>
        <taxon>Metazoa</taxon>
        <taxon>Ecdysozoa</taxon>
        <taxon>Nematoda</taxon>
        <taxon>Chromadorea</taxon>
        <taxon>Rhabditida</taxon>
        <taxon>Rhabditina</taxon>
        <taxon>Rhabditomorpha</taxon>
        <taxon>Strongyloidea</taxon>
        <taxon>Strongylidae</taxon>
        <taxon>Oesophagostomum</taxon>
    </lineage>
</organism>
<evidence type="ECO:0000313" key="3">
    <source>
        <dbReference type="Proteomes" id="UP000053660"/>
    </source>
</evidence>
<name>A0A0B1T427_OESDE</name>
<dbReference type="Pfam" id="PF00078">
    <property type="entry name" value="RVT_1"/>
    <property type="match status" value="1"/>
</dbReference>
<accession>A0A0B1T427</accession>
<dbReference type="OrthoDB" id="410104at2759"/>
<dbReference type="Proteomes" id="UP000053660">
    <property type="component" value="Unassembled WGS sequence"/>
</dbReference>
<dbReference type="EMBL" id="KN552928">
    <property type="protein sequence ID" value="KHJ90537.1"/>
    <property type="molecule type" value="Genomic_DNA"/>
</dbReference>
<dbReference type="AlphaFoldDB" id="A0A0B1T427"/>
<dbReference type="PANTHER" id="PTHR47027:SF20">
    <property type="entry name" value="REVERSE TRANSCRIPTASE-LIKE PROTEIN WITH RNA-DIRECTED DNA POLYMERASE DOMAIN"/>
    <property type="match status" value="1"/>
</dbReference>
<sequence length="219" mass="25423">MRTHVKNNPDSSEIQRRAADMAFRVNLKMDVRNYRQRKLLAAAETRTSIKKCRRSLKQERQVFTALKNEAGQTTNSKRSMEMIVEKFYKDLYSSKNAGIDPGYVGAIRDCYENATTTIKLFEREISIPIKRGVRQGDTISPKLFTTALQYAMKNLEWDGYHTNLDGKNITNLRFAYDIVLCAKNPEEAQRMLNSLNEVDLTAKLCRQRLIKFEKCKRHC</sequence>
<feature type="domain" description="Reverse transcriptase" evidence="1">
    <location>
        <begin position="102"/>
        <end position="197"/>
    </location>
</feature>
<reference evidence="2 3" key="1">
    <citation type="submission" date="2014-03" db="EMBL/GenBank/DDBJ databases">
        <title>Draft genome of the hookworm Oesophagostomum dentatum.</title>
        <authorList>
            <person name="Mitreva M."/>
        </authorList>
    </citation>
    <scope>NUCLEOTIDE SEQUENCE [LARGE SCALE GENOMIC DNA]</scope>
    <source>
        <strain evidence="2 3">OD-Hann</strain>
    </source>
</reference>
<proteinExistence type="predicted"/>
<gene>
    <name evidence="2" type="ORF">OESDEN_09621</name>
</gene>